<sequence>MQAIILAAGMGRRLGALTADNTKCMVEVNGQCLIDRMLNQLSALKLAKIIIITGYQGSKLREHVLQNHPQLKVEFIDNTVYERTNNIYSLWLAREQMAADDTLLLESDIIFDNDVLRLACECPEPDLALVDKYRPWMDGTMVQIDQHSHRILNFIPKKAFRYADADTYYKTVNVYKISRSFARNHYLPFLDAYIKVMGHNEYYEQVLRVITLIDTCPLKALPIDGHDWYEIDDVQDLRIAELIFSKAGDRLKKLHSCYGGYWRYPGMIDFCYLVNPYFPTPRMVDEIKASFDQLLREYPSGAAVNTMLAGKYFGVNSSYMAIGNGAAELIKSLTEILVSGCGGKIGLVMPSFEEYYNRLPVDGTITYVPANSYFRYSADDLVDRFAGTGIKALLIVNPDNPSGNFIVRDDLLRLCDWTFKNGISLVVDESFVDFADGEADEHTLLNDSLLERFPNLIVIKSISKSYGVPGLRLGVAASADTDLISDLQKRCSIWNINSFAEYYMQIYGKYEGDYKTACKRIKDARNVLYDGLSQIDFLRVVPSQSNYFLCEVVAPMTSAELCVKLLDISGILIKDCSGKRGFDGAQYVRIAVRDDNDNRKLIQALKNIKS</sequence>
<keyword evidence="1" id="KW-0808">Transferase</keyword>
<name>A0AC61S696_9BACT</name>
<accession>A0AC61S696</accession>
<evidence type="ECO:0000313" key="1">
    <source>
        <dbReference type="EMBL" id="THG51270.1"/>
    </source>
</evidence>
<dbReference type="EMBL" id="SSTG01000064">
    <property type="protein sequence ID" value="THG51270.1"/>
    <property type="molecule type" value="Genomic_DNA"/>
</dbReference>
<keyword evidence="1" id="KW-0032">Aminotransferase</keyword>
<gene>
    <name evidence="1" type="ORF">E5990_06210</name>
</gene>
<comment type="caution">
    <text evidence="1">The sequence shown here is derived from an EMBL/GenBank/DDBJ whole genome shotgun (WGS) entry which is preliminary data.</text>
</comment>
<keyword evidence="2" id="KW-1185">Reference proteome</keyword>
<dbReference type="Proteomes" id="UP000305401">
    <property type="component" value="Unassembled WGS sequence"/>
</dbReference>
<proteinExistence type="predicted"/>
<protein>
    <submittedName>
        <fullName evidence="1">Aminotransferase class I/II-fold pyridoxal phosphate-dependent enzyme</fullName>
    </submittedName>
</protein>
<organism evidence="1 2">
    <name type="scientific">Muribaculum caecicola</name>
    <dbReference type="NCBI Taxonomy" id="3038144"/>
    <lineage>
        <taxon>Bacteria</taxon>
        <taxon>Pseudomonadati</taxon>
        <taxon>Bacteroidota</taxon>
        <taxon>Bacteroidia</taxon>
        <taxon>Bacteroidales</taxon>
        <taxon>Muribaculaceae</taxon>
        <taxon>Muribaculum</taxon>
    </lineage>
</organism>
<reference evidence="1" key="1">
    <citation type="submission" date="2019-04" db="EMBL/GenBank/DDBJ databases">
        <title>Microbes associate with the intestines of laboratory mice.</title>
        <authorList>
            <person name="Navarre W."/>
            <person name="Wong E."/>
            <person name="Huang K.C."/>
            <person name="Tropini C."/>
            <person name="Ng K."/>
            <person name="Yu B."/>
        </authorList>
    </citation>
    <scope>NUCLEOTIDE SEQUENCE</scope>
    <source>
        <strain evidence="1">NM86_A22</strain>
    </source>
</reference>
<evidence type="ECO:0000313" key="2">
    <source>
        <dbReference type="Proteomes" id="UP000305401"/>
    </source>
</evidence>